<reference evidence="1 2" key="1">
    <citation type="submission" date="2019-03" db="EMBL/GenBank/DDBJ databases">
        <title>Draft genome sequences of novel Actinobacteria.</title>
        <authorList>
            <person name="Sahin N."/>
            <person name="Ay H."/>
            <person name="Saygin H."/>
        </authorList>
    </citation>
    <scope>NUCLEOTIDE SEQUENCE [LARGE SCALE GENOMIC DNA]</scope>
    <source>
        <strain evidence="1 2">JCM 13523</strain>
    </source>
</reference>
<accession>A0A4R4ZLP0</accession>
<dbReference type="Pfam" id="PF14081">
    <property type="entry name" value="DUF4262"/>
    <property type="match status" value="1"/>
</dbReference>
<comment type="caution">
    <text evidence="1">The sequence shown here is derived from an EMBL/GenBank/DDBJ whole genome shotgun (WGS) entry which is preliminary data.</text>
</comment>
<dbReference type="InterPro" id="IPR025358">
    <property type="entry name" value="DUF4262"/>
</dbReference>
<dbReference type="RefSeq" id="WP_132167672.1">
    <property type="nucleotide sequence ID" value="NZ_SMKX01000032.1"/>
</dbReference>
<evidence type="ECO:0000313" key="2">
    <source>
        <dbReference type="Proteomes" id="UP000295124"/>
    </source>
</evidence>
<dbReference type="OrthoDB" id="511192at2"/>
<gene>
    <name evidence="1" type="ORF">E1263_13770</name>
</gene>
<organism evidence="1 2">
    <name type="scientific">Kribbella antibiotica</name>
    <dbReference type="NCBI Taxonomy" id="190195"/>
    <lineage>
        <taxon>Bacteria</taxon>
        <taxon>Bacillati</taxon>
        <taxon>Actinomycetota</taxon>
        <taxon>Actinomycetes</taxon>
        <taxon>Propionibacteriales</taxon>
        <taxon>Kribbellaceae</taxon>
        <taxon>Kribbella</taxon>
    </lineage>
</organism>
<name>A0A4R4ZLP0_9ACTN</name>
<protein>
    <submittedName>
        <fullName evidence="1">DUF4262 domain-containing protein</fullName>
    </submittedName>
</protein>
<dbReference type="Proteomes" id="UP000295124">
    <property type="component" value="Unassembled WGS sequence"/>
</dbReference>
<sequence length="143" mass="15821">MCEMCGGVTTEEYSESTEARLRTYGWTHQYVEGDGERNPGFAYTIGLSQYGHPEIIVFDPREGSAYLCLKPLAWAVLEGSTFCEGDDLSAFFPPPDRVELLAFPDSGTHLFIANSIFRGAGEPPLPALQLVRLVRAPHLLRGR</sequence>
<keyword evidence="2" id="KW-1185">Reference proteome</keyword>
<proteinExistence type="predicted"/>
<evidence type="ECO:0000313" key="1">
    <source>
        <dbReference type="EMBL" id="TDD59693.1"/>
    </source>
</evidence>
<dbReference type="EMBL" id="SMKX01000032">
    <property type="protein sequence ID" value="TDD59693.1"/>
    <property type="molecule type" value="Genomic_DNA"/>
</dbReference>
<dbReference type="AlphaFoldDB" id="A0A4R4ZLP0"/>